<reference evidence="1 2" key="1">
    <citation type="journal article" date="2020" name="Biotechnol. Biofuels">
        <title>New insights from the biogas microbiome by comprehensive genome-resolved metagenomics of nearly 1600 species originating from multiple anaerobic digesters.</title>
        <authorList>
            <person name="Campanaro S."/>
            <person name="Treu L."/>
            <person name="Rodriguez-R L.M."/>
            <person name="Kovalovszki A."/>
            <person name="Ziels R.M."/>
            <person name="Maus I."/>
            <person name="Zhu X."/>
            <person name="Kougias P.G."/>
            <person name="Basile A."/>
            <person name="Luo G."/>
            <person name="Schluter A."/>
            <person name="Konstantinidis K.T."/>
            <person name="Angelidaki I."/>
        </authorList>
    </citation>
    <scope>NUCLEOTIDE SEQUENCE [LARGE SCALE GENOMIC DNA]</scope>
    <source>
        <strain evidence="1">AS23ysBPME_34</strain>
    </source>
</reference>
<protein>
    <recommendedName>
        <fullName evidence="3">Apea-like HEPN domain-containing protein</fullName>
    </recommendedName>
</protein>
<proteinExistence type="predicted"/>
<dbReference type="RefSeq" id="WP_276646250.1">
    <property type="nucleotide sequence ID" value="NZ_JAAYSM010000053.1"/>
</dbReference>
<evidence type="ECO:0008006" key="3">
    <source>
        <dbReference type="Google" id="ProtNLM"/>
    </source>
</evidence>
<name>A0A7X8C214_9LACT</name>
<sequence>MEKRNQRKFAKEIEDLHRLHYIAKTYDHLIGEYKKETYKDNIWKRDSWTLFEPTKFVYAYFAFNSFYNFDWGKSLENKKLTLSNKNKERNKYQDMIDYIFSRVNEEDKDSFLEMIKGDYDINDIYNTINKIKPDNRINDKIIDDFKESIKNLLGTNKVKIGQLKNKLKNDIIHFIYMVRNNIFHGTKNTIDMYEESQRKRLNIYSNIIIAINELLFKVLAKELIKANVRFYFMENYELVTH</sequence>
<organism evidence="1 2">
    <name type="scientific">Globicatella sulfidifaciens</name>
    <dbReference type="NCBI Taxonomy" id="136093"/>
    <lineage>
        <taxon>Bacteria</taxon>
        <taxon>Bacillati</taxon>
        <taxon>Bacillota</taxon>
        <taxon>Bacilli</taxon>
        <taxon>Lactobacillales</taxon>
        <taxon>Aerococcaceae</taxon>
        <taxon>Globicatella</taxon>
    </lineage>
</organism>
<dbReference type="AlphaFoldDB" id="A0A7X8C214"/>
<accession>A0A7X8C214</accession>
<comment type="caution">
    <text evidence="1">The sequence shown here is derived from an EMBL/GenBank/DDBJ whole genome shotgun (WGS) entry which is preliminary data.</text>
</comment>
<evidence type="ECO:0000313" key="1">
    <source>
        <dbReference type="EMBL" id="NLJ17567.1"/>
    </source>
</evidence>
<dbReference type="Proteomes" id="UP000541058">
    <property type="component" value="Unassembled WGS sequence"/>
</dbReference>
<dbReference type="EMBL" id="JAAYSM010000053">
    <property type="protein sequence ID" value="NLJ17567.1"/>
    <property type="molecule type" value="Genomic_DNA"/>
</dbReference>
<gene>
    <name evidence="1" type="ORF">GX355_01775</name>
</gene>
<evidence type="ECO:0000313" key="2">
    <source>
        <dbReference type="Proteomes" id="UP000541058"/>
    </source>
</evidence>